<name>A0A087M4X4_9HYPH</name>
<dbReference type="Proteomes" id="UP000028981">
    <property type="component" value="Unassembled WGS sequence"/>
</dbReference>
<sequence>MTERLSNGGPPLDDDHTPPWGRNGIGRYFEWAAAKKKAFDAPYDVAVLRARRAALIGLTYEEYTLEILERGRYLGTGDVERIAEIKRHRPIRY</sequence>
<accession>A0A087M4X4</accession>
<dbReference type="EMBL" id="JQGC01000004">
    <property type="protein sequence ID" value="KFL31927.1"/>
    <property type="molecule type" value="Genomic_DNA"/>
</dbReference>
<comment type="caution">
    <text evidence="2">The sequence shown here is derived from an EMBL/GenBank/DDBJ whole genome shotgun (WGS) entry which is preliminary data.</text>
</comment>
<dbReference type="OrthoDB" id="9815292at2"/>
<keyword evidence="3" id="KW-1185">Reference proteome</keyword>
<dbReference type="RefSeq" id="WP_035080444.1">
    <property type="nucleotide sequence ID" value="NZ_JQGC01000004.1"/>
</dbReference>
<gene>
    <name evidence="2" type="ORF">JP75_05885</name>
</gene>
<evidence type="ECO:0000313" key="3">
    <source>
        <dbReference type="Proteomes" id="UP000028981"/>
    </source>
</evidence>
<protein>
    <submittedName>
        <fullName evidence="2">Uncharacterized protein</fullName>
    </submittedName>
</protein>
<reference evidence="2 3" key="1">
    <citation type="submission" date="2014-08" db="EMBL/GenBank/DDBJ databases">
        <authorList>
            <person name="Hassan Y.I."/>
            <person name="Lepp D."/>
            <person name="Zhou T."/>
        </authorList>
    </citation>
    <scope>NUCLEOTIDE SEQUENCE [LARGE SCALE GENOMIC DNA]</scope>
    <source>
        <strain evidence="2 3">IFO13584</strain>
    </source>
</reference>
<evidence type="ECO:0000256" key="1">
    <source>
        <dbReference type="SAM" id="MobiDB-lite"/>
    </source>
</evidence>
<dbReference type="AlphaFoldDB" id="A0A087M4X4"/>
<feature type="region of interest" description="Disordered" evidence="1">
    <location>
        <begin position="1"/>
        <end position="20"/>
    </location>
</feature>
<organism evidence="2 3">
    <name type="scientific">Devosia riboflavina</name>
    <dbReference type="NCBI Taxonomy" id="46914"/>
    <lineage>
        <taxon>Bacteria</taxon>
        <taxon>Pseudomonadati</taxon>
        <taxon>Pseudomonadota</taxon>
        <taxon>Alphaproteobacteria</taxon>
        <taxon>Hyphomicrobiales</taxon>
        <taxon>Devosiaceae</taxon>
        <taxon>Devosia</taxon>
    </lineage>
</organism>
<evidence type="ECO:0000313" key="2">
    <source>
        <dbReference type="EMBL" id="KFL31927.1"/>
    </source>
</evidence>
<proteinExistence type="predicted"/>